<dbReference type="OrthoDB" id="994161at2759"/>
<evidence type="ECO:0000313" key="1">
    <source>
        <dbReference type="EMBL" id="KAA0036534.1"/>
    </source>
</evidence>
<dbReference type="Pfam" id="PF14223">
    <property type="entry name" value="Retrotran_gag_2"/>
    <property type="match status" value="1"/>
</dbReference>
<proteinExistence type="predicted"/>
<accession>A0A5A7SZ30</accession>
<comment type="caution">
    <text evidence="1">The sequence shown here is derived from an EMBL/GenBank/DDBJ whole genome shotgun (WGS) entry which is preliminary data.</text>
</comment>
<name>A0A5A7SZ30_CUCMM</name>
<protein>
    <recommendedName>
        <fullName evidence="3">Zinc finger, CCHC-type</fullName>
    </recommendedName>
</protein>
<dbReference type="EMBL" id="SSTE01019582">
    <property type="protein sequence ID" value="KAA0036534.1"/>
    <property type="molecule type" value="Genomic_DNA"/>
</dbReference>
<dbReference type="Proteomes" id="UP000321393">
    <property type="component" value="Unassembled WGS sequence"/>
</dbReference>
<evidence type="ECO:0000313" key="2">
    <source>
        <dbReference type="Proteomes" id="UP000321393"/>
    </source>
</evidence>
<gene>
    <name evidence="1" type="ORF">E6C27_scaffold191G00350</name>
</gene>
<evidence type="ECO:0008006" key="3">
    <source>
        <dbReference type="Google" id="ProtNLM"/>
    </source>
</evidence>
<organism evidence="1 2">
    <name type="scientific">Cucumis melo var. makuwa</name>
    <name type="common">Oriental melon</name>
    <dbReference type="NCBI Taxonomy" id="1194695"/>
    <lineage>
        <taxon>Eukaryota</taxon>
        <taxon>Viridiplantae</taxon>
        <taxon>Streptophyta</taxon>
        <taxon>Embryophyta</taxon>
        <taxon>Tracheophyta</taxon>
        <taxon>Spermatophyta</taxon>
        <taxon>Magnoliopsida</taxon>
        <taxon>eudicotyledons</taxon>
        <taxon>Gunneridae</taxon>
        <taxon>Pentapetalae</taxon>
        <taxon>rosids</taxon>
        <taxon>fabids</taxon>
        <taxon>Cucurbitales</taxon>
        <taxon>Cucurbitaceae</taxon>
        <taxon>Benincaseae</taxon>
        <taxon>Cucumis</taxon>
    </lineage>
</organism>
<reference evidence="1 2" key="1">
    <citation type="submission" date="2019-08" db="EMBL/GenBank/DDBJ databases">
        <title>Draft genome sequences of two oriental melons (Cucumis melo L. var makuwa).</title>
        <authorList>
            <person name="Kwon S.-Y."/>
        </authorList>
    </citation>
    <scope>NUCLEOTIDE SEQUENCE [LARGE SCALE GENOMIC DNA]</scope>
    <source>
        <strain evidence="2">cv. SW 3</strain>
        <tissue evidence="1">Leaf</tissue>
    </source>
</reference>
<dbReference type="AlphaFoldDB" id="A0A5A7SZ30"/>
<dbReference type="PANTHER" id="PTHR47592:SF30">
    <property type="entry name" value="CCHC-TYPE DOMAIN-CONTAINING PROTEIN"/>
    <property type="match status" value="1"/>
</dbReference>
<sequence length="123" mass="14569">MVEQIQFDLMSFDLNRLFCFEGALFKRWKQKMLFFLTLKRVTTACTSEKLEVSEKDPIEEQLKNLATWTETDFICKNLILNGLTNELYDYYSTMTTAKELWDALQKKYDTEETGLKKYTVSDT</sequence>
<dbReference type="PANTHER" id="PTHR47592">
    <property type="entry name" value="PBF68 PROTEIN"/>
    <property type="match status" value="1"/>
</dbReference>